<accession>A0A4Q1BRB0</accession>
<gene>
    <name evidence="1" type="ORF">M231_02140</name>
</gene>
<name>A0A4Q1BRB0_TREME</name>
<organism evidence="1 2">
    <name type="scientific">Tremella mesenterica</name>
    <name type="common">Jelly fungus</name>
    <dbReference type="NCBI Taxonomy" id="5217"/>
    <lineage>
        <taxon>Eukaryota</taxon>
        <taxon>Fungi</taxon>
        <taxon>Dikarya</taxon>
        <taxon>Basidiomycota</taxon>
        <taxon>Agaricomycotina</taxon>
        <taxon>Tremellomycetes</taxon>
        <taxon>Tremellales</taxon>
        <taxon>Tremellaceae</taxon>
        <taxon>Tremella</taxon>
    </lineage>
</organism>
<reference evidence="1 2" key="1">
    <citation type="submission" date="2016-06" db="EMBL/GenBank/DDBJ databases">
        <title>Evolution of pathogenesis and genome organization in the Tremellales.</title>
        <authorList>
            <person name="Cuomo C."/>
            <person name="Litvintseva A."/>
            <person name="Heitman J."/>
            <person name="Chen Y."/>
            <person name="Sun S."/>
            <person name="Springer D."/>
            <person name="Dromer F."/>
            <person name="Young S."/>
            <person name="Zeng Q."/>
            <person name="Chapman S."/>
            <person name="Gujja S."/>
            <person name="Saif S."/>
            <person name="Birren B."/>
        </authorList>
    </citation>
    <scope>NUCLEOTIDE SEQUENCE [LARGE SCALE GENOMIC DNA]</scope>
    <source>
        <strain evidence="1 2">ATCC 28783</strain>
    </source>
</reference>
<dbReference type="EMBL" id="SDIL01000017">
    <property type="protein sequence ID" value="RXK40488.1"/>
    <property type="molecule type" value="Genomic_DNA"/>
</dbReference>
<sequence>MSHQNQVEYQSIPKTELIRFEDDPSSPVTPDVKLTVIPRSAVEPGTLVVTAQSCHTDFRCHWVKHRCFLTSDDDGRVRGRKRYAIIDDDPESSNIFQVIQTDYDGDTQPTFVTFTPKDSQGQRHIISEAFNTIIPDPTFWTLNNDENLNRTRGNVASLTGPREFSQLSRNLEDAVSYLTNREDLFSEIALDRWTASRTEQTEAQETEIGTKDVDCSEQLILTWKSRDIM</sequence>
<keyword evidence="2" id="KW-1185">Reference proteome</keyword>
<dbReference type="AlphaFoldDB" id="A0A4Q1BRB0"/>
<protein>
    <submittedName>
        <fullName evidence="1">Uncharacterized protein</fullName>
    </submittedName>
</protein>
<dbReference type="Proteomes" id="UP000289152">
    <property type="component" value="Unassembled WGS sequence"/>
</dbReference>
<dbReference type="VEuPathDB" id="FungiDB:TREMEDRAFT_58206"/>
<dbReference type="InParanoid" id="A0A4Q1BRB0"/>
<evidence type="ECO:0000313" key="1">
    <source>
        <dbReference type="EMBL" id="RXK40488.1"/>
    </source>
</evidence>
<proteinExistence type="predicted"/>
<evidence type="ECO:0000313" key="2">
    <source>
        <dbReference type="Proteomes" id="UP000289152"/>
    </source>
</evidence>
<comment type="caution">
    <text evidence="1">The sequence shown here is derived from an EMBL/GenBank/DDBJ whole genome shotgun (WGS) entry which is preliminary data.</text>
</comment>